<reference evidence="2 3" key="1">
    <citation type="submission" date="2022-12" db="EMBL/GenBank/DDBJ databases">
        <title>Two new species, Stenotrophomonas aracearum and Stenotrophomonas oahuensis, isolated from Anthurium (Araceae family) in Hawaii.</title>
        <authorList>
            <person name="Chunag S.C."/>
            <person name="Dobhal S."/>
            <person name="Alvarez A."/>
            <person name="Arif M."/>
        </authorList>
    </citation>
    <scope>NUCLEOTIDE SEQUENCE [LARGE SCALE GENOMIC DNA]</scope>
    <source>
        <strain evidence="2 3">A5588</strain>
    </source>
</reference>
<keyword evidence="1" id="KW-0472">Membrane</keyword>
<feature type="transmembrane region" description="Helical" evidence="1">
    <location>
        <begin position="149"/>
        <end position="170"/>
    </location>
</feature>
<dbReference type="RefSeq" id="WP_311181841.1">
    <property type="nucleotide sequence ID" value="NZ_CP115543.1"/>
</dbReference>
<evidence type="ECO:0000313" key="2">
    <source>
        <dbReference type="EMBL" id="WNH47064.1"/>
    </source>
</evidence>
<feature type="transmembrane region" description="Helical" evidence="1">
    <location>
        <begin position="90"/>
        <end position="107"/>
    </location>
</feature>
<feature type="transmembrane region" description="Helical" evidence="1">
    <location>
        <begin position="63"/>
        <end position="84"/>
    </location>
</feature>
<feature type="transmembrane region" description="Helical" evidence="1">
    <location>
        <begin position="32"/>
        <end position="51"/>
    </location>
</feature>
<evidence type="ECO:0000313" key="3">
    <source>
        <dbReference type="Proteomes" id="UP001305421"/>
    </source>
</evidence>
<sequence length="176" mass="18921">MDRINRLLLGLVLATIATPAAASDFRGFFSLFLAAPFLAGVMFFAAFILARRASASASGLRRFAPLALLVPALMLMSLICLVFSTYALVAFPLLCIALFLLSSRIWFNPVGRVSIWFPRVLALLAVAAGAFMAWDMHLVVKDGMKAEEGVAVVMLGAVFFMSLGACLFAGRRPAGR</sequence>
<keyword evidence="1" id="KW-1133">Transmembrane helix</keyword>
<gene>
    <name evidence="2" type="ORF">PDM28_10105</name>
</gene>
<keyword evidence="3" id="KW-1185">Reference proteome</keyword>
<feature type="transmembrane region" description="Helical" evidence="1">
    <location>
        <begin position="116"/>
        <end position="134"/>
    </location>
</feature>
<name>A0ABY9Y881_9GAMM</name>
<dbReference type="EMBL" id="CP115543">
    <property type="protein sequence ID" value="WNH47064.1"/>
    <property type="molecule type" value="Genomic_DNA"/>
</dbReference>
<protein>
    <recommendedName>
        <fullName evidence="4">Transmembrane protein</fullName>
    </recommendedName>
</protein>
<accession>A0ABY9Y881</accession>
<evidence type="ECO:0008006" key="4">
    <source>
        <dbReference type="Google" id="ProtNLM"/>
    </source>
</evidence>
<evidence type="ECO:0000256" key="1">
    <source>
        <dbReference type="SAM" id="Phobius"/>
    </source>
</evidence>
<proteinExistence type="predicted"/>
<keyword evidence="1" id="KW-0812">Transmembrane</keyword>
<dbReference type="Proteomes" id="UP001305421">
    <property type="component" value="Chromosome"/>
</dbReference>
<organism evidence="2 3">
    <name type="scientific">Stenotrophomonas aracearum</name>
    <dbReference type="NCBI Taxonomy" id="3003272"/>
    <lineage>
        <taxon>Bacteria</taxon>
        <taxon>Pseudomonadati</taxon>
        <taxon>Pseudomonadota</taxon>
        <taxon>Gammaproteobacteria</taxon>
        <taxon>Lysobacterales</taxon>
        <taxon>Lysobacteraceae</taxon>
        <taxon>Stenotrophomonas</taxon>
    </lineage>
</organism>